<feature type="domain" description="HTH tetR-type" evidence="5">
    <location>
        <begin position="11"/>
        <end position="71"/>
    </location>
</feature>
<dbReference type="InterPro" id="IPR023772">
    <property type="entry name" value="DNA-bd_HTH_TetR-type_CS"/>
</dbReference>
<accession>A0A1H7U6L9</accession>
<dbReference type="GO" id="GO:0003677">
    <property type="term" value="F:DNA binding"/>
    <property type="evidence" value="ECO:0007669"/>
    <property type="project" value="UniProtKB-UniRule"/>
</dbReference>
<dbReference type="InterPro" id="IPR001647">
    <property type="entry name" value="HTH_TetR"/>
</dbReference>
<dbReference type="AlphaFoldDB" id="A0A1H7U6L9"/>
<gene>
    <name evidence="6" type="ORF">SAMN05660976_03689</name>
</gene>
<evidence type="ECO:0000313" key="7">
    <source>
        <dbReference type="Proteomes" id="UP000198953"/>
    </source>
</evidence>
<evidence type="ECO:0000256" key="2">
    <source>
        <dbReference type="ARBA" id="ARBA00023125"/>
    </source>
</evidence>
<evidence type="ECO:0000259" key="5">
    <source>
        <dbReference type="PROSITE" id="PS50977"/>
    </source>
</evidence>
<protein>
    <submittedName>
        <fullName evidence="6">Transcriptional regulator, TetR family</fullName>
    </submittedName>
</protein>
<organism evidence="6 7">
    <name type="scientific">Nonomuraea pusilla</name>
    <dbReference type="NCBI Taxonomy" id="46177"/>
    <lineage>
        <taxon>Bacteria</taxon>
        <taxon>Bacillati</taxon>
        <taxon>Actinomycetota</taxon>
        <taxon>Actinomycetes</taxon>
        <taxon>Streptosporangiales</taxon>
        <taxon>Streptosporangiaceae</taxon>
        <taxon>Nonomuraea</taxon>
    </lineage>
</organism>
<dbReference type="STRING" id="46177.SAMN05660976_03689"/>
<dbReference type="PROSITE" id="PS01081">
    <property type="entry name" value="HTH_TETR_1"/>
    <property type="match status" value="1"/>
</dbReference>
<dbReference type="Pfam" id="PF00440">
    <property type="entry name" value="TetR_N"/>
    <property type="match status" value="1"/>
</dbReference>
<dbReference type="SUPFAM" id="SSF46689">
    <property type="entry name" value="Homeodomain-like"/>
    <property type="match status" value="1"/>
</dbReference>
<feature type="DNA-binding region" description="H-T-H motif" evidence="4">
    <location>
        <begin position="34"/>
        <end position="53"/>
    </location>
</feature>
<keyword evidence="3" id="KW-0804">Transcription</keyword>
<evidence type="ECO:0000256" key="3">
    <source>
        <dbReference type="ARBA" id="ARBA00023163"/>
    </source>
</evidence>
<keyword evidence="1" id="KW-0805">Transcription regulation</keyword>
<evidence type="ECO:0000256" key="4">
    <source>
        <dbReference type="PROSITE-ProRule" id="PRU00335"/>
    </source>
</evidence>
<dbReference type="EMBL" id="FOBF01000008">
    <property type="protein sequence ID" value="SEL92613.1"/>
    <property type="molecule type" value="Genomic_DNA"/>
</dbReference>
<dbReference type="PANTHER" id="PTHR47506">
    <property type="entry name" value="TRANSCRIPTIONAL REGULATORY PROTEIN"/>
    <property type="match status" value="1"/>
</dbReference>
<dbReference type="Proteomes" id="UP000198953">
    <property type="component" value="Unassembled WGS sequence"/>
</dbReference>
<dbReference type="Gene3D" id="1.10.357.10">
    <property type="entry name" value="Tetracycline Repressor, domain 2"/>
    <property type="match status" value="1"/>
</dbReference>
<dbReference type="PROSITE" id="PS50977">
    <property type="entry name" value="HTH_TETR_2"/>
    <property type="match status" value="1"/>
</dbReference>
<name>A0A1H7U6L9_9ACTN</name>
<dbReference type="RefSeq" id="WP_055501131.1">
    <property type="nucleotide sequence ID" value="NZ_BBZG01000001.1"/>
</dbReference>
<evidence type="ECO:0000313" key="6">
    <source>
        <dbReference type="EMBL" id="SEL92613.1"/>
    </source>
</evidence>
<keyword evidence="2 4" id="KW-0238">DNA-binding</keyword>
<keyword evidence="7" id="KW-1185">Reference proteome</keyword>
<evidence type="ECO:0000256" key="1">
    <source>
        <dbReference type="ARBA" id="ARBA00023015"/>
    </source>
</evidence>
<dbReference type="OrthoDB" id="5112469at2"/>
<dbReference type="PANTHER" id="PTHR47506:SF1">
    <property type="entry name" value="HTH-TYPE TRANSCRIPTIONAL REGULATOR YJDC"/>
    <property type="match status" value="1"/>
</dbReference>
<dbReference type="InterPro" id="IPR009057">
    <property type="entry name" value="Homeodomain-like_sf"/>
</dbReference>
<sequence length="209" mass="22378">MAVAFTAEERARITACLLDTAEELFAAQGLKKTTLEELVAPAGIAKGSFYAFFDSKEELYKEVMIRRAPLVGERLAASLGRPPGAEALAALMRDLADVLTSDPFYRRLITRPDELAAVARRVGPDEVARITPYVLTPLLDYVARAQRDGLVVRDAGPDVIVGVLRAAGLVTVNRHLFGDAYEQVLDATVSALARGLTTPGTHGTGEKGA</sequence>
<proteinExistence type="predicted"/>
<dbReference type="PRINTS" id="PR00455">
    <property type="entry name" value="HTHTETR"/>
</dbReference>
<reference evidence="6 7" key="1">
    <citation type="submission" date="2016-10" db="EMBL/GenBank/DDBJ databases">
        <authorList>
            <person name="de Groot N.N."/>
        </authorList>
    </citation>
    <scope>NUCLEOTIDE SEQUENCE [LARGE SCALE GENOMIC DNA]</scope>
    <source>
        <strain evidence="6 7">DSM 43357</strain>
    </source>
</reference>